<keyword evidence="1" id="KW-0663">Pyridoxal phosphate</keyword>
<evidence type="ECO:0000256" key="1">
    <source>
        <dbReference type="ARBA" id="ARBA00022898"/>
    </source>
</evidence>
<protein>
    <recommendedName>
        <fullName evidence="4">DegT/DnrJ/EryC1/StrS aminotransferase family protein</fullName>
    </recommendedName>
</protein>
<comment type="caution">
    <text evidence="2">The sequence shown here is derived from an EMBL/GenBank/DDBJ whole genome shotgun (WGS) entry which is preliminary data.</text>
</comment>
<name>A0A369M9S9_EGGLN</name>
<dbReference type="Gene3D" id="3.40.640.10">
    <property type="entry name" value="Type I PLP-dependent aspartate aminotransferase-like (Major domain)"/>
    <property type="match status" value="1"/>
</dbReference>
<evidence type="ECO:0008006" key="4">
    <source>
        <dbReference type="Google" id="ProtNLM"/>
    </source>
</evidence>
<dbReference type="GO" id="GO:0000271">
    <property type="term" value="P:polysaccharide biosynthetic process"/>
    <property type="evidence" value="ECO:0007669"/>
    <property type="project" value="TreeGrafter"/>
</dbReference>
<reference evidence="2 3" key="1">
    <citation type="journal article" date="2018" name="Elife">
        <title>Discovery and characterization of a prevalent human gut bacterial enzyme sufficient for the inactivation of a family of plant toxins.</title>
        <authorList>
            <person name="Koppel N."/>
            <person name="Bisanz J.E."/>
            <person name="Pandelia M.E."/>
            <person name="Turnbaugh P.J."/>
            <person name="Balskus E.P."/>
        </authorList>
    </citation>
    <scope>NUCLEOTIDE SEQUENCE [LARGE SCALE GENOMIC DNA]</scope>
    <source>
        <strain evidence="2 3">W1 BHI 6</strain>
    </source>
</reference>
<dbReference type="InterPro" id="IPR015421">
    <property type="entry name" value="PyrdxlP-dep_Trfase_major"/>
</dbReference>
<proteinExistence type="predicted"/>
<dbReference type="InterPro" id="IPR015424">
    <property type="entry name" value="PyrdxlP-dep_Trfase"/>
</dbReference>
<dbReference type="EMBL" id="PPTU01000023">
    <property type="protein sequence ID" value="RDB68186.1"/>
    <property type="molecule type" value="Genomic_DNA"/>
</dbReference>
<dbReference type="PANTHER" id="PTHR30244">
    <property type="entry name" value="TRANSAMINASE"/>
    <property type="match status" value="1"/>
</dbReference>
<dbReference type="GO" id="GO:0030170">
    <property type="term" value="F:pyridoxal phosphate binding"/>
    <property type="evidence" value="ECO:0007669"/>
    <property type="project" value="TreeGrafter"/>
</dbReference>
<dbReference type="AlphaFoldDB" id="A0A369M9S9"/>
<organism evidence="2 3">
    <name type="scientific">Eggerthella lenta</name>
    <name type="common">Eubacterium lentum</name>
    <dbReference type="NCBI Taxonomy" id="84112"/>
    <lineage>
        <taxon>Bacteria</taxon>
        <taxon>Bacillati</taxon>
        <taxon>Actinomycetota</taxon>
        <taxon>Coriobacteriia</taxon>
        <taxon>Eggerthellales</taxon>
        <taxon>Eggerthellaceae</taxon>
        <taxon>Eggerthella</taxon>
    </lineage>
</organism>
<dbReference type="PANTHER" id="PTHR30244:SF36">
    <property type="entry name" value="3-OXO-GLUCOSE-6-PHOSPHATE:GLUTAMATE AMINOTRANSFERASE"/>
    <property type="match status" value="1"/>
</dbReference>
<evidence type="ECO:0000313" key="3">
    <source>
        <dbReference type="Proteomes" id="UP000253970"/>
    </source>
</evidence>
<dbReference type="Proteomes" id="UP000253970">
    <property type="component" value="Unassembled WGS sequence"/>
</dbReference>
<dbReference type="SUPFAM" id="SSF53383">
    <property type="entry name" value="PLP-dependent transferases"/>
    <property type="match status" value="1"/>
</dbReference>
<evidence type="ECO:0000313" key="2">
    <source>
        <dbReference type="EMBL" id="RDB68186.1"/>
    </source>
</evidence>
<dbReference type="GO" id="GO:0008483">
    <property type="term" value="F:transaminase activity"/>
    <property type="evidence" value="ECO:0007669"/>
    <property type="project" value="TreeGrafter"/>
</dbReference>
<dbReference type="InterPro" id="IPR000653">
    <property type="entry name" value="DegT/StrS_aminotransferase"/>
</dbReference>
<dbReference type="Pfam" id="PF01041">
    <property type="entry name" value="DegT_DnrJ_EryC1"/>
    <property type="match status" value="1"/>
</dbReference>
<accession>A0A369M9S9</accession>
<gene>
    <name evidence="2" type="ORF">C1875_12145</name>
</gene>
<sequence>MVPFTNLKLTFELHQEEYEGAILETLRAGWYVLGSQLSEFEGEFAYFLGKKHCIGVGCGLDALILAVRSLDIGFGDEVIVAGNTYIATVLGITENGATPVFVDCNEYYEIDETLIENAITQRTKAVLVTNLYGQCCNLPVIRQICDR</sequence>